<evidence type="ECO:0000259" key="12">
    <source>
        <dbReference type="PROSITE" id="PS51384"/>
    </source>
</evidence>
<gene>
    <name evidence="13" type="ORF">MAIT1_04099</name>
</gene>
<dbReference type="Pfam" id="PF00175">
    <property type="entry name" value="NAD_binding_1"/>
    <property type="match status" value="1"/>
</dbReference>
<sequence length="258" mass="27292">MALFTVTLEQPEMGGPTGANHQPGQFVMLSAPGVGEAPFCLCHAASTHEDGVELCIRRVGEVTARLFDLPEGALLGLRGPLGSGFEMDDLVGGDLLLIAGGMGMAPLRSVLQAALTRRREIDRLILIDGARTMADLIFWPELAALPADVERLFALDDPSGARVEPLITGHVGMALAQVALDPNRVKVALCGPPVMLEPVVRGLEARGVSAEDIFITFERRMSCGVGHCGHCAMGRRYVCVDGPVFSAAAARELGEGLR</sequence>
<dbReference type="PANTHER" id="PTHR43513:SF3">
    <property type="entry name" value="DIHYDROOROTATE DEHYDROGENASE B (NAD(+)), ELECTRON TRANSFER SUBUNIT-RELATED"/>
    <property type="match status" value="1"/>
</dbReference>
<dbReference type="PANTHER" id="PTHR43513">
    <property type="entry name" value="DIHYDROOROTATE DEHYDROGENASE B (NAD(+)), ELECTRON TRANSFER SUBUNIT"/>
    <property type="match status" value="1"/>
</dbReference>
<dbReference type="InterPro" id="IPR037117">
    <property type="entry name" value="Dihydroorotate_DH_ele_sf"/>
</dbReference>
<dbReference type="GO" id="GO:0006221">
    <property type="term" value="P:pyrimidine nucleotide biosynthetic process"/>
    <property type="evidence" value="ECO:0007669"/>
    <property type="project" value="InterPro"/>
</dbReference>
<dbReference type="PRINTS" id="PR00410">
    <property type="entry name" value="PHEHYDRXLASE"/>
</dbReference>
<dbReference type="Pfam" id="PF10418">
    <property type="entry name" value="DHODB_Fe-S_bind"/>
    <property type="match status" value="1"/>
</dbReference>
<feature type="binding site" evidence="11">
    <location>
        <position position="228"/>
    </location>
    <ligand>
        <name>[2Fe-2S] cluster</name>
        <dbReference type="ChEBI" id="CHEBI:190135"/>
    </ligand>
</feature>
<name>A0A1Y2K790_9PROT</name>
<evidence type="ECO:0000313" key="13">
    <source>
        <dbReference type="EMBL" id="OSM04232.1"/>
    </source>
</evidence>
<keyword evidence="4 11" id="KW-0001">2Fe-2S</keyword>
<evidence type="ECO:0000256" key="11">
    <source>
        <dbReference type="PIRSR" id="PIRSR006816-2"/>
    </source>
</evidence>
<dbReference type="InterPro" id="IPR019480">
    <property type="entry name" value="Dihydroorotate_DH_Fe-S-bd"/>
</dbReference>
<dbReference type="GO" id="GO:0050660">
    <property type="term" value="F:flavin adenine dinucleotide binding"/>
    <property type="evidence" value="ECO:0007669"/>
    <property type="project" value="InterPro"/>
</dbReference>
<dbReference type="PIRSF" id="PIRSF006816">
    <property type="entry name" value="Cyc3_hyd_g"/>
    <property type="match status" value="1"/>
</dbReference>
<reference evidence="13 14" key="1">
    <citation type="journal article" date="2016" name="BMC Genomics">
        <title>Combined genomic and structural analyses of a cultured magnetotactic bacterium reveals its niche adaptation to a dynamic environment.</title>
        <authorList>
            <person name="Araujo A.C."/>
            <person name="Morillo V."/>
            <person name="Cypriano J."/>
            <person name="Teixeira L.C."/>
            <person name="Leao P."/>
            <person name="Lyra S."/>
            <person name="Almeida L.G."/>
            <person name="Bazylinski D.A."/>
            <person name="Vasconcellos A.T."/>
            <person name="Abreu F."/>
            <person name="Lins U."/>
        </authorList>
    </citation>
    <scope>NUCLEOTIDE SEQUENCE [LARGE SCALE GENOMIC DNA]</scope>
    <source>
        <strain evidence="13 14">IT-1</strain>
    </source>
</reference>
<comment type="similarity">
    <text evidence="1">Belongs to the PyrK family.</text>
</comment>
<dbReference type="PROSITE" id="PS51384">
    <property type="entry name" value="FAD_FR"/>
    <property type="match status" value="1"/>
</dbReference>
<feature type="binding site" evidence="11">
    <location>
        <position position="223"/>
    </location>
    <ligand>
        <name>[2Fe-2S] cluster</name>
        <dbReference type="ChEBI" id="CHEBI:190135"/>
    </ligand>
</feature>
<dbReference type="SUPFAM" id="SSF52343">
    <property type="entry name" value="Ferredoxin reductase-like, C-terminal NADP-linked domain"/>
    <property type="match status" value="1"/>
</dbReference>
<comment type="caution">
    <text evidence="13">The sequence shown here is derived from an EMBL/GenBank/DDBJ whole genome shotgun (WGS) entry which is preliminary data.</text>
</comment>
<evidence type="ECO:0000313" key="14">
    <source>
        <dbReference type="Proteomes" id="UP000194003"/>
    </source>
</evidence>
<dbReference type="InterPro" id="IPR017927">
    <property type="entry name" value="FAD-bd_FR_type"/>
</dbReference>
<evidence type="ECO:0000256" key="7">
    <source>
        <dbReference type="ARBA" id="ARBA00022982"/>
    </source>
</evidence>
<evidence type="ECO:0000256" key="2">
    <source>
        <dbReference type="ARBA" id="ARBA00022448"/>
    </source>
</evidence>
<dbReference type="GO" id="GO:0046872">
    <property type="term" value="F:metal ion binding"/>
    <property type="evidence" value="ECO:0007669"/>
    <property type="project" value="UniProtKB-KW"/>
</dbReference>
<feature type="domain" description="FAD-binding FR-type" evidence="12">
    <location>
        <begin position="1"/>
        <end position="87"/>
    </location>
</feature>
<comment type="cofactor">
    <cofactor evidence="11">
        <name>[2Fe-2S] cluster</name>
        <dbReference type="ChEBI" id="CHEBI:190135"/>
    </cofactor>
    <text evidence="11">Binds 1 [2Fe-2S] cluster per subunit.</text>
</comment>
<evidence type="ECO:0000256" key="5">
    <source>
        <dbReference type="ARBA" id="ARBA00022723"/>
    </source>
</evidence>
<dbReference type="AlphaFoldDB" id="A0A1Y2K790"/>
<dbReference type="GO" id="GO:0016491">
    <property type="term" value="F:oxidoreductase activity"/>
    <property type="evidence" value="ECO:0007669"/>
    <property type="project" value="InterPro"/>
</dbReference>
<proteinExistence type="inferred from homology"/>
<keyword evidence="6" id="KW-0274">FAD</keyword>
<keyword evidence="9 11" id="KW-0411">Iron-sulfur</keyword>
<keyword evidence="5 11" id="KW-0479">Metal-binding</keyword>
<feature type="binding site" evidence="11">
    <location>
        <position position="231"/>
    </location>
    <ligand>
        <name>[2Fe-2S] cluster</name>
        <dbReference type="ChEBI" id="CHEBI:190135"/>
    </ligand>
</feature>
<dbReference type="Proteomes" id="UP000194003">
    <property type="component" value="Unassembled WGS sequence"/>
</dbReference>
<keyword evidence="7" id="KW-0249">Electron transport</keyword>
<keyword evidence="14" id="KW-1185">Reference proteome</keyword>
<dbReference type="InterPro" id="IPR050353">
    <property type="entry name" value="PyrK_electron_transfer"/>
</dbReference>
<evidence type="ECO:0000256" key="4">
    <source>
        <dbReference type="ARBA" id="ARBA00022714"/>
    </source>
</evidence>
<dbReference type="InterPro" id="IPR017938">
    <property type="entry name" value="Riboflavin_synthase-like_b-brl"/>
</dbReference>
<comment type="cofactor">
    <cofactor evidence="10">
        <name>[2Fe-2S] cluster</name>
        <dbReference type="ChEBI" id="CHEBI:190135"/>
    </cofactor>
</comment>
<dbReference type="InterPro" id="IPR001433">
    <property type="entry name" value="OxRdtase_FAD/NAD-bd"/>
</dbReference>
<evidence type="ECO:0000256" key="1">
    <source>
        <dbReference type="ARBA" id="ARBA00006422"/>
    </source>
</evidence>
<feature type="binding site" evidence="11">
    <location>
        <position position="239"/>
    </location>
    <ligand>
        <name>[2Fe-2S] cluster</name>
        <dbReference type="ChEBI" id="CHEBI:190135"/>
    </ligand>
</feature>
<dbReference type="InterPro" id="IPR012165">
    <property type="entry name" value="Cyt_c3_hydrogenase_gsu"/>
</dbReference>
<evidence type="ECO:0000256" key="3">
    <source>
        <dbReference type="ARBA" id="ARBA00022630"/>
    </source>
</evidence>
<dbReference type="STRING" id="1434232.MAIT1_04099"/>
<keyword evidence="2" id="KW-0813">Transport</keyword>
<dbReference type="GO" id="GO:0051537">
    <property type="term" value="F:2 iron, 2 sulfur cluster binding"/>
    <property type="evidence" value="ECO:0007669"/>
    <property type="project" value="UniProtKB-KW"/>
</dbReference>
<dbReference type="Gene3D" id="2.10.240.10">
    <property type="entry name" value="Dihydroorotate dehydrogenase, electron transfer subunit"/>
    <property type="match status" value="1"/>
</dbReference>
<evidence type="ECO:0000256" key="9">
    <source>
        <dbReference type="ARBA" id="ARBA00023014"/>
    </source>
</evidence>
<evidence type="ECO:0000256" key="8">
    <source>
        <dbReference type="ARBA" id="ARBA00023004"/>
    </source>
</evidence>
<dbReference type="EMBL" id="LVJN01000019">
    <property type="protein sequence ID" value="OSM04232.1"/>
    <property type="molecule type" value="Genomic_DNA"/>
</dbReference>
<dbReference type="CDD" id="cd06221">
    <property type="entry name" value="sulfite_reductase_like"/>
    <property type="match status" value="1"/>
</dbReference>
<evidence type="ECO:0000256" key="6">
    <source>
        <dbReference type="ARBA" id="ARBA00022827"/>
    </source>
</evidence>
<keyword evidence="3" id="KW-0285">Flavoprotein</keyword>
<dbReference type="Gene3D" id="2.40.30.10">
    <property type="entry name" value="Translation factors"/>
    <property type="match status" value="1"/>
</dbReference>
<evidence type="ECO:0000256" key="10">
    <source>
        <dbReference type="ARBA" id="ARBA00034078"/>
    </source>
</evidence>
<dbReference type="SUPFAM" id="SSF63380">
    <property type="entry name" value="Riboflavin synthase domain-like"/>
    <property type="match status" value="1"/>
</dbReference>
<accession>A0A1Y2K790</accession>
<dbReference type="Gene3D" id="3.40.50.80">
    <property type="entry name" value="Nucleotide-binding domain of ferredoxin-NADP reductase (FNR) module"/>
    <property type="match status" value="1"/>
</dbReference>
<keyword evidence="8 11" id="KW-0408">Iron</keyword>
<dbReference type="InterPro" id="IPR039261">
    <property type="entry name" value="FNR_nucleotide-bd"/>
</dbReference>
<organism evidence="13 14">
    <name type="scientific">Magnetofaba australis IT-1</name>
    <dbReference type="NCBI Taxonomy" id="1434232"/>
    <lineage>
        <taxon>Bacteria</taxon>
        <taxon>Pseudomonadati</taxon>
        <taxon>Pseudomonadota</taxon>
        <taxon>Magnetococcia</taxon>
        <taxon>Magnetococcales</taxon>
        <taxon>Magnetococcaceae</taxon>
        <taxon>Magnetofaba</taxon>
    </lineage>
</organism>
<protein>
    <submittedName>
        <fullName evidence="13">Putative oxidoreductase FAD-binding subunit</fullName>
    </submittedName>
</protein>